<feature type="domain" description="FecR protein" evidence="1">
    <location>
        <begin position="123"/>
        <end position="214"/>
    </location>
</feature>
<keyword evidence="4" id="KW-1185">Reference proteome</keyword>
<dbReference type="GO" id="GO:0016989">
    <property type="term" value="F:sigma factor antagonist activity"/>
    <property type="evidence" value="ECO:0007669"/>
    <property type="project" value="TreeGrafter"/>
</dbReference>
<gene>
    <name evidence="3" type="ORF">SCLO_1003380</name>
</gene>
<name>A0A1E1EYP0_9SPHN</name>
<organism evidence="3 4">
    <name type="scientific">Sphingobium cloacae</name>
    <dbReference type="NCBI Taxonomy" id="120107"/>
    <lineage>
        <taxon>Bacteria</taxon>
        <taxon>Pseudomonadati</taxon>
        <taxon>Pseudomonadota</taxon>
        <taxon>Alphaproteobacteria</taxon>
        <taxon>Sphingomonadales</taxon>
        <taxon>Sphingomonadaceae</taxon>
        <taxon>Sphingobium</taxon>
    </lineage>
</organism>
<evidence type="ECO:0000259" key="2">
    <source>
        <dbReference type="Pfam" id="PF16220"/>
    </source>
</evidence>
<evidence type="ECO:0000313" key="3">
    <source>
        <dbReference type="EMBL" id="BAV63378.1"/>
    </source>
</evidence>
<dbReference type="InterPro" id="IPR032623">
    <property type="entry name" value="FecR_N"/>
</dbReference>
<dbReference type="InterPro" id="IPR012373">
    <property type="entry name" value="Ferrdict_sens_TM"/>
</dbReference>
<dbReference type="PANTHER" id="PTHR30273">
    <property type="entry name" value="PERIPLASMIC SIGNAL SENSOR AND SIGMA FACTOR ACTIVATOR FECR-RELATED"/>
    <property type="match status" value="1"/>
</dbReference>
<dbReference type="OrthoDB" id="9798846at2"/>
<evidence type="ECO:0000313" key="4">
    <source>
        <dbReference type="Proteomes" id="UP000218272"/>
    </source>
</evidence>
<sequence>MTSGPESTTGRDQEWNRALETAIGWTVRMQEVPDDADLHDEITRWTEREPINAEAWAHAVRVSGLLAQTKDVSSLPTPRSIVGTPPRRRWILPSARALAAVAAAAVIAWVAVPQVILHVSADHITGTGEARTVRLDDGSTVRIGPESAISVAYSSDRRQVRLLSGEAFFDVVTDRSRPFRVEARAASVTVLGTAFDIRLGDSGADVAVKRGRVRVDGANGTPPASAVLTAGQWTRITWDGSARRGEISPTSIGSWSAHRLVVVDRPLGDVIADVRRYHGGAIMLTGNRLRRRSVTGSYDMTDPAAALTAIVQPHGGIVRRITPFLLVISDP</sequence>
<dbReference type="Proteomes" id="UP000218272">
    <property type="component" value="Chromosome SCLO_1"/>
</dbReference>
<reference evidence="3 4" key="1">
    <citation type="submission" date="2016-10" db="EMBL/GenBank/DDBJ databases">
        <title>Complete Genome Sequence of the Nonylphenol-Degrading Bacterium Sphingobium cloacae JCM 10874T.</title>
        <authorList>
            <person name="Ootsuka M."/>
            <person name="Nishizawa T."/>
            <person name="Ohta H."/>
        </authorList>
    </citation>
    <scope>NUCLEOTIDE SEQUENCE [LARGE SCALE GENOMIC DNA]</scope>
    <source>
        <strain evidence="3 4">JCM 10874</strain>
    </source>
</reference>
<dbReference type="Gene3D" id="2.60.120.1440">
    <property type="match status" value="1"/>
</dbReference>
<dbReference type="RefSeq" id="WP_066521340.1">
    <property type="nucleotide sequence ID" value="NZ_AP017655.1"/>
</dbReference>
<dbReference type="InterPro" id="IPR006860">
    <property type="entry name" value="FecR"/>
</dbReference>
<dbReference type="Pfam" id="PF04773">
    <property type="entry name" value="FecR"/>
    <property type="match status" value="1"/>
</dbReference>
<dbReference type="Pfam" id="PF16220">
    <property type="entry name" value="DUF4880"/>
    <property type="match status" value="1"/>
</dbReference>
<dbReference type="PIRSF" id="PIRSF018266">
    <property type="entry name" value="FecR"/>
    <property type="match status" value="1"/>
</dbReference>
<dbReference type="EMBL" id="AP017655">
    <property type="protein sequence ID" value="BAV63378.1"/>
    <property type="molecule type" value="Genomic_DNA"/>
</dbReference>
<dbReference type="KEGG" id="sclo:SCLO_1003380"/>
<dbReference type="PANTHER" id="PTHR30273:SF2">
    <property type="entry name" value="PROTEIN FECR"/>
    <property type="match status" value="1"/>
</dbReference>
<feature type="domain" description="FecR N-terminal" evidence="2">
    <location>
        <begin position="21"/>
        <end position="61"/>
    </location>
</feature>
<dbReference type="AlphaFoldDB" id="A0A1E1EYP0"/>
<evidence type="ECO:0000259" key="1">
    <source>
        <dbReference type="Pfam" id="PF04773"/>
    </source>
</evidence>
<accession>A0A1E1EYP0</accession>
<proteinExistence type="predicted"/>
<protein>
    <submittedName>
        <fullName evidence="3">Uncharacterized protein</fullName>
    </submittedName>
</protein>